<dbReference type="InterPro" id="IPR020904">
    <property type="entry name" value="Sc_DH/Rdtase_CS"/>
</dbReference>
<evidence type="ECO:0000313" key="4">
    <source>
        <dbReference type="EMBL" id="MCM6772120.1"/>
    </source>
</evidence>
<dbReference type="EMBL" id="JAMRXG010000001">
    <property type="protein sequence ID" value="MCM6772120.1"/>
    <property type="molecule type" value="Genomic_DNA"/>
</dbReference>
<dbReference type="PROSITE" id="PS00061">
    <property type="entry name" value="ADH_SHORT"/>
    <property type="match status" value="1"/>
</dbReference>
<evidence type="ECO:0000256" key="2">
    <source>
        <dbReference type="RuleBase" id="RU000363"/>
    </source>
</evidence>
<dbReference type="InterPro" id="IPR002347">
    <property type="entry name" value="SDR_fam"/>
</dbReference>
<comment type="caution">
    <text evidence="4">The sequence shown here is derived from an EMBL/GenBank/DDBJ whole genome shotgun (WGS) entry which is preliminary data.</text>
</comment>
<name>A0A9X2IVT8_9NOCA</name>
<reference evidence="4" key="1">
    <citation type="submission" date="2022-06" db="EMBL/GenBank/DDBJ databases">
        <title>Novel species in genus nocardia.</title>
        <authorList>
            <person name="Li F."/>
        </authorList>
    </citation>
    <scope>NUCLEOTIDE SEQUENCE</scope>
    <source>
        <strain evidence="4">CDC141</strain>
    </source>
</reference>
<dbReference type="SMART" id="SM00822">
    <property type="entry name" value="PKS_KR"/>
    <property type="match status" value="1"/>
</dbReference>
<sequence>MTDGTTVGNIVITGGASGLGAAVARAVEKAGGTPLVIDRQDPGEFPWEQADIADPDEATRAVHALTERVGGELHGVFTAAGTDRCGRFEDVPAAEWERVVRVNLFGTAAVVRAALPALRRTRGRVVTVASTLGLRALPDATAYCASKFGVVGFTRALAAETAGEIGVTLLVPGGMHTAFFDDRPAQYRPAPDARLNRPEDVAATVVFALTQPAGCEIRELVVCPSTETSWP</sequence>
<keyword evidence="5" id="KW-1185">Reference proteome</keyword>
<dbReference type="Gene3D" id="3.40.50.720">
    <property type="entry name" value="NAD(P)-binding Rossmann-like Domain"/>
    <property type="match status" value="1"/>
</dbReference>
<gene>
    <name evidence="4" type="ORF">NDR86_01375</name>
</gene>
<dbReference type="PRINTS" id="PR00080">
    <property type="entry name" value="SDRFAMILY"/>
</dbReference>
<dbReference type="RefSeq" id="WP_251908994.1">
    <property type="nucleotide sequence ID" value="NZ_JAMRXG010000001.1"/>
</dbReference>
<dbReference type="SUPFAM" id="SSF51735">
    <property type="entry name" value="NAD(P)-binding Rossmann-fold domains"/>
    <property type="match status" value="1"/>
</dbReference>
<proteinExistence type="inferred from homology"/>
<dbReference type="PRINTS" id="PR00081">
    <property type="entry name" value="GDHRDH"/>
</dbReference>
<dbReference type="GO" id="GO:0016616">
    <property type="term" value="F:oxidoreductase activity, acting on the CH-OH group of donors, NAD or NADP as acceptor"/>
    <property type="evidence" value="ECO:0007669"/>
    <property type="project" value="TreeGrafter"/>
</dbReference>
<protein>
    <submittedName>
        <fullName evidence="4">SDR family oxidoreductase</fullName>
    </submittedName>
</protein>
<evidence type="ECO:0000256" key="1">
    <source>
        <dbReference type="ARBA" id="ARBA00006484"/>
    </source>
</evidence>
<dbReference type="InterPro" id="IPR057326">
    <property type="entry name" value="KR_dom"/>
</dbReference>
<dbReference type="Proteomes" id="UP001139157">
    <property type="component" value="Unassembled WGS sequence"/>
</dbReference>
<dbReference type="CDD" id="cd05233">
    <property type="entry name" value="SDR_c"/>
    <property type="match status" value="1"/>
</dbReference>
<dbReference type="InterPro" id="IPR036291">
    <property type="entry name" value="NAD(P)-bd_dom_sf"/>
</dbReference>
<evidence type="ECO:0000313" key="5">
    <source>
        <dbReference type="Proteomes" id="UP001139157"/>
    </source>
</evidence>
<accession>A0A9X2IVT8</accession>
<dbReference type="Pfam" id="PF00106">
    <property type="entry name" value="adh_short"/>
    <property type="match status" value="1"/>
</dbReference>
<feature type="domain" description="Ketoreductase" evidence="3">
    <location>
        <begin position="8"/>
        <end position="175"/>
    </location>
</feature>
<dbReference type="AlphaFoldDB" id="A0A9X2IVT8"/>
<comment type="similarity">
    <text evidence="1 2">Belongs to the short-chain dehydrogenases/reductases (SDR) family.</text>
</comment>
<evidence type="ECO:0000259" key="3">
    <source>
        <dbReference type="SMART" id="SM00822"/>
    </source>
</evidence>
<dbReference type="PANTHER" id="PTHR42760">
    <property type="entry name" value="SHORT-CHAIN DEHYDROGENASES/REDUCTASES FAMILY MEMBER"/>
    <property type="match status" value="1"/>
</dbReference>
<organism evidence="4 5">
    <name type="scientific">Nocardia pulmonis</name>
    <dbReference type="NCBI Taxonomy" id="2951408"/>
    <lineage>
        <taxon>Bacteria</taxon>
        <taxon>Bacillati</taxon>
        <taxon>Actinomycetota</taxon>
        <taxon>Actinomycetes</taxon>
        <taxon>Mycobacteriales</taxon>
        <taxon>Nocardiaceae</taxon>
        <taxon>Nocardia</taxon>
    </lineage>
</organism>